<proteinExistence type="predicted"/>
<organism evidence="2 3">
    <name type="scientific">Ceraceosorus bombacis</name>
    <dbReference type="NCBI Taxonomy" id="401625"/>
    <lineage>
        <taxon>Eukaryota</taxon>
        <taxon>Fungi</taxon>
        <taxon>Dikarya</taxon>
        <taxon>Basidiomycota</taxon>
        <taxon>Ustilaginomycotina</taxon>
        <taxon>Exobasidiomycetes</taxon>
        <taxon>Ceraceosorales</taxon>
        <taxon>Ceraceosoraceae</taxon>
        <taxon>Ceraceosorus</taxon>
    </lineage>
</organism>
<dbReference type="EMBL" id="CCYA01000265">
    <property type="protein sequence ID" value="CEH17810.1"/>
    <property type="molecule type" value="Genomic_DNA"/>
</dbReference>
<reference evidence="2 3" key="1">
    <citation type="submission" date="2014-09" db="EMBL/GenBank/DDBJ databases">
        <authorList>
            <person name="Magalhaes I.L.F."/>
            <person name="Oliveira U."/>
            <person name="Santos F.R."/>
            <person name="Vidigal T.H.D.A."/>
            <person name="Brescovit A.D."/>
            <person name="Santos A.J."/>
        </authorList>
    </citation>
    <scope>NUCLEOTIDE SEQUENCE [LARGE SCALE GENOMIC DNA]</scope>
</reference>
<evidence type="ECO:0000313" key="3">
    <source>
        <dbReference type="Proteomes" id="UP000054845"/>
    </source>
</evidence>
<keyword evidence="3" id="KW-1185">Reference proteome</keyword>
<name>A0A0N7LAX6_9BASI</name>
<keyword evidence="1" id="KW-0732">Signal</keyword>
<evidence type="ECO:0000313" key="2">
    <source>
        <dbReference type="EMBL" id="CEH17810.1"/>
    </source>
</evidence>
<dbReference type="OrthoDB" id="10427673at2759"/>
<dbReference type="Proteomes" id="UP000054845">
    <property type="component" value="Unassembled WGS sequence"/>
</dbReference>
<accession>A0A0N7LAX6</accession>
<feature type="chain" id="PRO_5006015235" evidence="1">
    <location>
        <begin position="21"/>
        <end position="113"/>
    </location>
</feature>
<evidence type="ECO:0000256" key="1">
    <source>
        <dbReference type="SAM" id="SignalP"/>
    </source>
</evidence>
<protein>
    <submittedName>
        <fullName evidence="2">Uncharacterized protein</fullName>
    </submittedName>
</protein>
<feature type="signal peptide" evidence="1">
    <location>
        <begin position="1"/>
        <end position="20"/>
    </location>
</feature>
<sequence>MLAKSFALGLLALFICQASANFLLPTFGLYKLSHGLESFNPITACELFMRVCPSIAGKGGYGDCGPYKGVTALWCQGIGSNGDLEDRTSSVIDTINGSLEASAHKWAIESMAI</sequence>
<dbReference type="AlphaFoldDB" id="A0A0N7LAX6"/>